<accession>X1S2I4</accession>
<dbReference type="EMBL" id="BARW01012755">
    <property type="protein sequence ID" value="GAI73381.1"/>
    <property type="molecule type" value="Genomic_DNA"/>
</dbReference>
<reference evidence="1" key="1">
    <citation type="journal article" date="2014" name="Front. Microbiol.">
        <title>High frequency of phylogenetically diverse reductive dehalogenase-homologous genes in deep subseafloor sedimentary metagenomes.</title>
        <authorList>
            <person name="Kawai M."/>
            <person name="Futagami T."/>
            <person name="Toyoda A."/>
            <person name="Takaki Y."/>
            <person name="Nishi S."/>
            <person name="Hori S."/>
            <person name="Arai W."/>
            <person name="Tsubouchi T."/>
            <person name="Morono Y."/>
            <person name="Uchiyama I."/>
            <person name="Ito T."/>
            <person name="Fujiyama A."/>
            <person name="Inagaki F."/>
            <person name="Takami H."/>
        </authorList>
    </citation>
    <scope>NUCLEOTIDE SEQUENCE</scope>
    <source>
        <strain evidence="1">Expedition CK06-06</strain>
    </source>
</reference>
<proteinExistence type="predicted"/>
<organism evidence="1">
    <name type="scientific">marine sediment metagenome</name>
    <dbReference type="NCBI Taxonomy" id="412755"/>
    <lineage>
        <taxon>unclassified sequences</taxon>
        <taxon>metagenomes</taxon>
        <taxon>ecological metagenomes</taxon>
    </lineage>
</organism>
<protein>
    <submittedName>
        <fullName evidence="1">Uncharacterized protein</fullName>
    </submittedName>
</protein>
<name>X1S2I4_9ZZZZ</name>
<dbReference type="AlphaFoldDB" id="X1S2I4"/>
<comment type="caution">
    <text evidence="1">The sequence shown here is derived from an EMBL/GenBank/DDBJ whole genome shotgun (WGS) entry which is preliminary data.</text>
</comment>
<evidence type="ECO:0000313" key="1">
    <source>
        <dbReference type="EMBL" id="GAI73381.1"/>
    </source>
</evidence>
<sequence length="97" mass="11080">MRDMEDRGYIIRVRRIKRDKRRGILFKSTMYKITLLGYRALKQAGVNVWREIKAISQNGLKAGEHALNKFTGPVSMKTILASTGLFGIKGKVIIEEK</sequence>
<gene>
    <name evidence="1" type="ORF">S12H4_23838</name>
</gene>